<organism evidence="1 2">
    <name type="scientific">Xylaria bambusicola</name>
    <dbReference type="NCBI Taxonomy" id="326684"/>
    <lineage>
        <taxon>Eukaryota</taxon>
        <taxon>Fungi</taxon>
        <taxon>Dikarya</taxon>
        <taxon>Ascomycota</taxon>
        <taxon>Pezizomycotina</taxon>
        <taxon>Sordariomycetes</taxon>
        <taxon>Xylariomycetidae</taxon>
        <taxon>Xylariales</taxon>
        <taxon>Xylariaceae</taxon>
        <taxon>Xylaria</taxon>
    </lineage>
</organism>
<gene>
    <name evidence="1" type="ORF">RRF57_012913</name>
</gene>
<evidence type="ECO:0000313" key="1">
    <source>
        <dbReference type="EMBL" id="KAK5637201.1"/>
    </source>
</evidence>
<comment type="caution">
    <text evidence="1">The sequence shown here is derived from an EMBL/GenBank/DDBJ whole genome shotgun (WGS) entry which is preliminary data.</text>
</comment>
<name>A0AAN7V288_9PEZI</name>
<dbReference type="EMBL" id="JAWHQM010000098">
    <property type="protein sequence ID" value="KAK5637201.1"/>
    <property type="molecule type" value="Genomic_DNA"/>
</dbReference>
<evidence type="ECO:0000313" key="2">
    <source>
        <dbReference type="Proteomes" id="UP001305414"/>
    </source>
</evidence>
<keyword evidence="2" id="KW-1185">Reference proteome</keyword>
<proteinExistence type="predicted"/>
<dbReference type="Proteomes" id="UP001305414">
    <property type="component" value="Unassembled WGS sequence"/>
</dbReference>
<protein>
    <submittedName>
        <fullName evidence="1">Uncharacterized protein</fullName>
    </submittedName>
</protein>
<dbReference type="AlphaFoldDB" id="A0AAN7V288"/>
<sequence>MAGLPWLVQPCRSTVDPLLDVNKHELLHNWAGRIYAQSKATTFQRWNLDHADGWTLPEHLDSTHCGTVVVLHERGCEIDRMHILGFNKYVEQAFKQVVPLLTFERKGNQARVLSTKEELERVITKEGFAAFWEEYISAAAGKLAPLYPSPYNETYAGETDPEHMTEEEIEKERKRVERMLLEGA</sequence>
<accession>A0AAN7V288</accession>
<reference evidence="1 2" key="1">
    <citation type="submission" date="2023-10" db="EMBL/GenBank/DDBJ databases">
        <title>Draft genome sequence of Xylaria bambusicola isolate GMP-LS, the root and basal stem rot pathogen of sugarcane in Indonesia.</title>
        <authorList>
            <person name="Selvaraj P."/>
            <person name="Muralishankar V."/>
            <person name="Muruganantham S."/>
            <person name="Sp S."/>
            <person name="Haryani S."/>
            <person name="Lau K.J.X."/>
            <person name="Naqvi N.I."/>
        </authorList>
    </citation>
    <scope>NUCLEOTIDE SEQUENCE [LARGE SCALE GENOMIC DNA]</scope>
    <source>
        <strain evidence="1">GMP-LS</strain>
    </source>
</reference>